<evidence type="ECO:0000256" key="2">
    <source>
        <dbReference type="ARBA" id="ARBA00022576"/>
    </source>
</evidence>
<dbReference type="PhylomeDB" id="A0A068VN46"/>
<keyword evidence="2" id="KW-0032">Aminotransferase</keyword>
<dbReference type="Gene3D" id="3.40.640.10">
    <property type="entry name" value="Type I PLP-dependent aspartate aminotransferase-like (Major domain)"/>
    <property type="match status" value="1"/>
</dbReference>
<dbReference type="AlphaFoldDB" id="A0A068VN46"/>
<evidence type="ECO:0000256" key="3">
    <source>
        <dbReference type="ARBA" id="ARBA00022679"/>
    </source>
</evidence>
<dbReference type="STRING" id="49390.A0A068VN46"/>
<dbReference type="InterPro" id="IPR015421">
    <property type="entry name" value="PyrdxlP-dep_Trfase_major"/>
</dbReference>
<keyword evidence="4" id="KW-0663">Pyridoxal phosphate</keyword>
<protein>
    <submittedName>
        <fullName evidence="5">DH200=94 genomic scaffold, scaffold_9529</fullName>
    </submittedName>
</protein>
<organism evidence="5 6">
    <name type="scientific">Coffea canephora</name>
    <name type="common">Robusta coffee</name>
    <dbReference type="NCBI Taxonomy" id="49390"/>
    <lineage>
        <taxon>Eukaryota</taxon>
        <taxon>Viridiplantae</taxon>
        <taxon>Streptophyta</taxon>
        <taxon>Embryophyta</taxon>
        <taxon>Tracheophyta</taxon>
        <taxon>Spermatophyta</taxon>
        <taxon>Magnoliopsida</taxon>
        <taxon>eudicotyledons</taxon>
        <taxon>Gunneridae</taxon>
        <taxon>Pentapetalae</taxon>
        <taxon>asterids</taxon>
        <taxon>lamiids</taxon>
        <taxon>Gentianales</taxon>
        <taxon>Rubiaceae</taxon>
        <taxon>Ixoroideae</taxon>
        <taxon>Gardenieae complex</taxon>
        <taxon>Bertiereae - Coffeeae clade</taxon>
        <taxon>Coffeeae</taxon>
        <taxon>Coffea</taxon>
    </lineage>
</organism>
<evidence type="ECO:0000313" key="6">
    <source>
        <dbReference type="Proteomes" id="UP000295252"/>
    </source>
</evidence>
<accession>A0A068VN46</accession>
<sequence>YLYLIRDQRDYMLYTTALSTVKGYSSYGAEQGEKVSIESCNCFNFYVDLSIEEDDIFKADGSKSDISRLQVRFGSKVTIAIQDPSYPIMFQTMYI</sequence>
<name>A0A068VN46_COFCA</name>
<keyword evidence="3" id="KW-0808">Transferase</keyword>
<dbReference type="EMBL" id="HG748613">
    <property type="protein sequence ID" value="CDP22052.1"/>
    <property type="molecule type" value="Genomic_DNA"/>
</dbReference>
<feature type="non-terminal residue" evidence="5">
    <location>
        <position position="1"/>
    </location>
</feature>
<dbReference type="Gramene" id="CDP22052">
    <property type="protein sequence ID" value="CDP22052"/>
    <property type="gene ID" value="GSCOC_T00013104001"/>
</dbReference>
<gene>
    <name evidence="5" type="ORF">GSCOC_T00013104001</name>
</gene>
<evidence type="ECO:0000313" key="5">
    <source>
        <dbReference type="EMBL" id="CDP22052.1"/>
    </source>
</evidence>
<proteinExistence type="predicted"/>
<keyword evidence="6" id="KW-1185">Reference proteome</keyword>
<dbReference type="Proteomes" id="UP000295252">
    <property type="component" value="Unassembled WGS sequence"/>
</dbReference>
<evidence type="ECO:0000256" key="4">
    <source>
        <dbReference type="ARBA" id="ARBA00022898"/>
    </source>
</evidence>
<dbReference type="PANTHER" id="PTHR43144">
    <property type="entry name" value="AMINOTRANSFERASE"/>
    <property type="match status" value="1"/>
</dbReference>
<reference evidence="6" key="1">
    <citation type="journal article" date="2014" name="Science">
        <title>The coffee genome provides insight into the convergent evolution of caffeine biosynthesis.</title>
        <authorList>
            <person name="Denoeud F."/>
            <person name="Carretero-Paulet L."/>
            <person name="Dereeper A."/>
            <person name="Droc G."/>
            <person name="Guyot R."/>
            <person name="Pietrella M."/>
            <person name="Zheng C."/>
            <person name="Alberti A."/>
            <person name="Anthony F."/>
            <person name="Aprea G."/>
            <person name="Aury J.M."/>
            <person name="Bento P."/>
            <person name="Bernard M."/>
            <person name="Bocs S."/>
            <person name="Campa C."/>
            <person name="Cenci A."/>
            <person name="Combes M.C."/>
            <person name="Crouzillat D."/>
            <person name="Da Silva C."/>
            <person name="Daddiego L."/>
            <person name="De Bellis F."/>
            <person name="Dussert S."/>
            <person name="Garsmeur O."/>
            <person name="Gayraud T."/>
            <person name="Guignon V."/>
            <person name="Jahn K."/>
            <person name="Jamilloux V."/>
            <person name="Joet T."/>
            <person name="Labadie K."/>
            <person name="Lan T."/>
            <person name="Leclercq J."/>
            <person name="Lepelley M."/>
            <person name="Leroy T."/>
            <person name="Li L.T."/>
            <person name="Librado P."/>
            <person name="Lopez L."/>
            <person name="Munoz A."/>
            <person name="Noel B."/>
            <person name="Pallavicini A."/>
            <person name="Perrotta G."/>
            <person name="Poncet V."/>
            <person name="Pot D."/>
            <person name="Priyono X."/>
            <person name="Rigoreau M."/>
            <person name="Rouard M."/>
            <person name="Rozas J."/>
            <person name="Tranchant-Dubreuil C."/>
            <person name="VanBuren R."/>
            <person name="Zhang Q."/>
            <person name="Andrade A.C."/>
            <person name="Argout X."/>
            <person name="Bertrand B."/>
            <person name="de Kochko A."/>
            <person name="Graziosi G."/>
            <person name="Henry R.J."/>
            <person name="Jayarama X."/>
            <person name="Ming R."/>
            <person name="Nagai C."/>
            <person name="Rounsley S."/>
            <person name="Sankoff D."/>
            <person name="Giuliano G."/>
            <person name="Albert V.A."/>
            <person name="Wincker P."/>
            <person name="Lashermes P."/>
        </authorList>
    </citation>
    <scope>NUCLEOTIDE SEQUENCE [LARGE SCALE GENOMIC DNA]</scope>
    <source>
        <strain evidence="6">cv. DH200-94</strain>
    </source>
</reference>
<evidence type="ECO:0000256" key="1">
    <source>
        <dbReference type="ARBA" id="ARBA00001933"/>
    </source>
</evidence>
<comment type="cofactor">
    <cofactor evidence="1">
        <name>pyridoxal 5'-phosphate</name>
        <dbReference type="ChEBI" id="CHEBI:597326"/>
    </cofactor>
</comment>
<dbReference type="InParanoid" id="A0A068VN46"/>
<dbReference type="InterPro" id="IPR019942">
    <property type="entry name" value="DapL/ALD1"/>
</dbReference>
<dbReference type="GO" id="GO:0008483">
    <property type="term" value="F:transaminase activity"/>
    <property type="evidence" value="ECO:0007669"/>
    <property type="project" value="UniProtKB-KW"/>
</dbReference>